<dbReference type="RefSeq" id="WP_317635127.1">
    <property type="nucleotide sequence ID" value="NZ_AP026802.1"/>
</dbReference>
<evidence type="ECO:0008006" key="3">
    <source>
        <dbReference type="Google" id="ProtNLM"/>
    </source>
</evidence>
<dbReference type="AlphaFoldDB" id="A0AAU9DH65"/>
<gene>
    <name evidence="1" type="ORF">XA3_17660</name>
</gene>
<organism evidence="1 2">
    <name type="scientific">Xylocopilactobacillus apicola</name>
    <dbReference type="NCBI Taxonomy" id="2932184"/>
    <lineage>
        <taxon>Bacteria</taxon>
        <taxon>Bacillati</taxon>
        <taxon>Bacillota</taxon>
        <taxon>Bacilli</taxon>
        <taxon>Lactobacillales</taxon>
        <taxon>Lactobacillaceae</taxon>
        <taxon>Xylocopilactobacillus</taxon>
    </lineage>
</organism>
<proteinExistence type="predicted"/>
<evidence type="ECO:0000313" key="2">
    <source>
        <dbReference type="Proteomes" id="UP001321861"/>
    </source>
</evidence>
<name>A0AAU9DH65_9LACO</name>
<dbReference type="KEGG" id="xap:XA3_17660"/>
<sequence length="175" mass="21112">MTDWINEFKKSKIPFSWSELKIGRFGYSNKFYLPAIIDDDVVITYTLNYLSKHENENNQYLWDLGSLTAPYNESEIYKYLSLVSSSERKDLKAYFRWRWILVNNLIRELFDKDGIDALLEITEFWLKLESPVDKPYQYQGVNNELTLSEFYTDKNLHKVIYDHIKWLRKEKNNLL</sequence>
<dbReference type="InterPro" id="IPR016630">
    <property type="entry name" value="UCP015278"/>
</dbReference>
<accession>A0AAU9DH65</accession>
<dbReference type="Pfam" id="PF10004">
    <property type="entry name" value="DUF2247"/>
    <property type="match status" value="1"/>
</dbReference>
<keyword evidence="2" id="KW-1185">Reference proteome</keyword>
<protein>
    <recommendedName>
        <fullName evidence="3">DUF2247 domain-containing protein</fullName>
    </recommendedName>
</protein>
<evidence type="ECO:0000313" key="1">
    <source>
        <dbReference type="EMBL" id="BDR59325.1"/>
    </source>
</evidence>
<dbReference type="EMBL" id="AP026802">
    <property type="protein sequence ID" value="BDR59325.1"/>
    <property type="molecule type" value="Genomic_DNA"/>
</dbReference>
<reference evidence="1 2" key="1">
    <citation type="journal article" date="2023" name="Microbiol. Spectr.">
        <title>Symbiosis of Carpenter Bees with Uncharacterized Lactic Acid Bacteria Showing NAD Auxotrophy.</title>
        <authorList>
            <person name="Kawasaki S."/>
            <person name="Ozawa K."/>
            <person name="Mori T."/>
            <person name="Yamamoto A."/>
            <person name="Ito M."/>
            <person name="Ohkuma M."/>
            <person name="Sakamoto M."/>
            <person name="Matsutani M."/>
        </authorList>
    </citation>
    <scope>NUCLEOTIDE SEQUENCE [LARGE SCALE GENOMIC DNA]</scope>
    <source>
        <strain evidence="1 2">XA3</strain>
    </source>
</reference>
<dbReference type="Proteomes" id="UP001321861">
    <property type="component" value="Chromosome"/>
</dbReference>